<keyword evidence="15 16" id="KW-0961">Cell wall biogenesis/degradation</keyword>
<comment type="caution">
    <text evidence="19">The sequence shown here is derived from an EMBL/GenBank/DDBJ whole genome shotgun (WGS) entry which is preliminary data.</text>
</comment>
<dbReference type="Gene3D" id="1.10.150.770">
    <property type="match status" value="1"/>
</dbReference>
<dbReference type="GO" id="GO:0006508">
    <property type="term" value="P:proteolysis"/>
    <property type="evidence" value="ECO:0007669"/>
    <property type="project" value="UniProtKB-KW"/>
</dbReference>
<sequence>MRSRGKKPTNTLITWRFLLVCSVVFLVFMTLVARAAFLQVIEPDKARSESDKRTVRVEKQHVQRGMIFDRNGKELAVSVPVVSVYADPKALHKSLISKVLRQARKNGEDQQALAENTVELDKRIAAYYNNDIRWRELADVLRIDPSKVNSRLRDNPKRRFVYLKRQVTPAVANYIGDLRLPGIHLLDESKRYYPAGEVTAHVIGFTNIDGHGIEGIEKLYEKALTGVEGQRTIRKDAQGREVEVLDERERVEPENIHLSIDQRIQAIAYKAVKSAVLTYKATSGSAMVVDVKTGEVLAMVNSPSFNPNNLNDAAPHKRRNRAITDLFEPGSTVKPLAILAGLDYGAIQPDSIIDTYPGWMRVGGSLVQDTRNHGEMTLREILKYSSNMGVTKVSQEVPKDYFVGLYQKVGFGSDSGTGMVGESSGLFYPNRRWSDHEIAALSFGYNLAVSTAQMARFYAMLGSGGVMRPLTVLKQESVPEGERIFQQKDVEAVVHMMESVFEKGGTAQKVHVDGYRAAAKTGTSKKAAVGGYGDEYVGYFAGIAPASNPRLAVVVMINEPGGDVYYGGATAGPAFAEIVSNALRILNVAPDKDAVAYVEGKDNDA</sequence>
<comment type="catalytic activity">
    <reaction evidence="16">
        <text>Preferential cleavage: (Ac)2-L-Lys-D-Ala-|-D-Ala. Also transpeptidation of peptidyl-alanyl moieties that are N-acyl substituents of D-alanine.</text>
        <dbReference type="EC" id="3.4.16.4"/>
    </reaction>
</comment>
<dbReference type="RefSeq" id="WP_054552736.1">
    <property type="nucleotide sequence ID" value="NZ_JAQPZS010000004.1"/>
</dbReference>
<keyword evidence="4 16" id="KW-0132">Cell division</keyword>
<evidence type="ECO:0000259" key="18">
    <source>
        <dbReference type="Pfam" id="PF03717"/>
    </source>
</evidence>
<dbReference type="STRING" id="570156.AOG27_09260"/>
<comment type="function">
    <text evidence="16">Catalyzes cross-linking of the peptidoglycan cell wall at the division septum.</text>
</comment>
<dbReference type="PANTHER" id="PTHR30627">
    <property type="entry name" value="PEPTIDOGLYCAN D,D-TRANSPEPTIDASE"/>
    <property type="match status" value="1"/>
</dbReference>
<evidence type="ECO:0000256" key="5">
    <source>
        <dbReference type="ARBA" id="ARBA00022645"/>
    </source>
</evidence>
<dbReference type="EMBL" id="JAQPZS010000004">
    <property type="protein sequence ID" value="MEJ6495715.1"/>
    <property type="molecule type" value="Genomic_DNA"/>
</dbReference>
<organism evidence="19 21">
    <name type="scientific">Pseudoalteromonas lipolytica</name>
    <dbReference type="NCBI Taxonomy" id="570156"/>
    <lineage>
        <taxon>Bacteria</taxon>
        <taxon>Pseudomonadati</taxon>
        <taxon>Pseudomonadota</taxon>
        <taxon>Gammaproteobacteria</taxon>
        <taxon>Alteromonadales</taxon>
        <taxon>Pseudoalteromonadaceae</taxon>
        <taxon>Pseudoalteromonas</taxon>
    </lineage>
</organism>
<evidence type="ECO:0000313" key="21">
    <source>
        <dbReference type="Proteomes" id="UP000050378"/>
    </source>
</evidence>
<dbReference type="Proteomes" id="UP001377972">
    <property type="component" value="Unassembled WGS sequence"/>
</dbReference>
<keyword evidence="10 16" id="KW-0573">Peptidoglycan synthesis</keyword>
<evidence type="ECO:0000313" key="19">
    <source>
        <dbReference type="EMBL" id="KPM83821.1"/>
    </source>
</evidence>
<dbReference type="GO" id="GO:0008360">
    <property type="term" value="P:regulation of cell shape"/>
    <property type="evidence" value="ECO:0007669"/>
    <property type="project" value="UniProtKB-KW"/>
</dbReference>
<dbReference type="SUPFAM" id="SSF56519">
    <property type="entry name" value="Penicillin binding protein dimerisation domain"/>
    <property type="match status" value="1"/>
</dbReference>
<evidence type="ECO:0000256" key="9">
    <source>
        <dbReference type="ARBA" id="ARBA00022960"/>
    </source>
</evidence>
<dbReference type="PANTHER" id="PTHR30627:SF1">
    <property type="entry name" value="PEPTIDOGLYCAN D,D-TRANSPEPTIDASE FTSI"/>
    <property type="match status" value="1"/>
</dbReference>
<dbReference type="Gene3D" id="3.90.1310.10">
    <property type="entry name" value="Penicillin-binding protein 2a (Domain 2)"/>
    <property type="match status" value="1"/>
</dbReference>
<name>A0A0P7EFE2_9GAMM</name>
<dbReference type="GO" id="GO:0008658">
    <property type="term" value="F:penicillin binding"/>
    <property type="evidence" value="ECO:0007669"/>
    <property type="project" value="InterPro"/>
</dbReference>
<keyword evidence="11 16" id="KW-1133">Transmembrane helix</keyword>
<keyword evidence="6 16" id="KW-0645">Protease</keyword>
<keyword evidence="7 16" id="KW-0812">Transmembrane</keyword>
<evidence type="ECO:0000256" key="16">
    <source>
        <dbReference type="HAMAP-Rule" id="MF_02080"/>
    </source>
</evidence>
<evidence type="ECO:0000313" key="20">
    <source>
        <dbReference type="EMBL" id="MEJ6495715.1"/>
    </source>
</evidence>
<dbReference type="InterPro" id="IPR037532">
    <property type="entry name" value="FtsI_transpept"/>
</dbReference>
<dbReference type="PATRIC" id="fig|570156.3.peg.2919"/>
<dbReference type="SUPFAM" id="SSF56601">
    <property type="entry name" value="beta-lactamase/transpeptidase-like"/>
    <property type="match status" value="1"/>
</dbReference>
<keyword evidence="2 16" id="KW-1003">Cell membrane</keyword>
<dbReference type="Gene3D" id="3.40.710.10">
    <property type="entry name" value="DD-peptidase/beta-lactamase superfamily"/>
    <property type="match status" value="1"/>
</dbReference>
<feature type="active site" description="Acyl-ester intermediate" evidence="16">
    <location>
        <position position="331"/>
    </location>
</feature>
<evidence type="ECO:0000256" key="12">
    <source>
        <dbReference type="ARBA" id="ARBA00023136"/>
    </source>
</evidence>
<keyword evidence="12 16" id="KW-0472">Membrane</keyword>
<dbReference type="InterPro" id="IPR005311">
    <property type="entry name" value="PBP_dimer"/>
</dbReference>
<evidence type="ECO:0000313" key="22">
    <source>
        <dbReference type="Proteomes" id="UP001377972"/>
    </source>
</evidence>
<dbReference type="GO" id="GO:0000917">
    <property type="term" value="P:division septum assembly"/>
    <property type="evidence" value="ECO:0007669"/>
    <property type="project" value="UniProtKB-KW"/>
</dbReference>
<dbReference type="GO" id="GO:0009002">
    <property type="term" value="F:serine-type D-Ala-D-Ala carboxypeptidase activity"/>
    <property type="evidence" value="ECO:0007669"/>
    <property type="project" value="UniProtKB-UniRule"/>
</dbReference>
<feature type="domain" description="Penicillin-binding protein dimerisation" evidence="18">
    <location>
        <begin position="61"/>
        <end position="244"/>
    </location>
</feature>
<dbReference type="InterPro" id="IPR036138">
    <property type="entry name" value="PBP_dimer_sf"/>
</dbReference>
<dbReference type="EMBL" id="LJTC01000005">
    <property type="protein sequence ID" value="KPM83821.1"/>
    <property type="molecule type" value="Genomic_DNA"/>
</dbReference>
<evidence type="ECO:0000256" key="3">
    <source>
        <dbReference type="ARBA" id="ARBA00022519"/>
    </source>
</evidence>
<dbReference type="Pfam" id="PF03717">
    <property type="entry name" value="PBP_dimer"/>
    <property type="match status" value="1"/>
</dbReference>
<dbReference type="OrthoDB" id="9789078at2"/>
<evidence type="ECO:0000256" key="6">
    <source>
        <dbReference type="ARBA" id="ARBA00022670"/>
    </source>
</evidence>
<dbReference type="InterPro" id="IPR050515">
    <property type="entry name" value="Beta-lactam/transpept"/>
</dbReference>
<dbReference type="Gene3D" id="3.30.450.330">
    <property type="match status" value="1"/>
</dbReference>
<dbReference type="InterPro" id="IPR012338">
    <property type="entry name" value="Beta-lactam/transpept-like"/>
</dbReference>
<comment type="similarity">
    <text evidence="16">Belongs to the transpeptidase family. FtsI subfamily.</text>
</comment>
<dbReference type="UniPathway" id="UPA00219"/>
<evidence type="ECO:0000256" key="1">
    <source>
        <dbReference type="ARBA" id="ARBA00004370"/>
    </source>
</evidence>
<keyword evidence="3 16" id="KW-0997">Cell inner membrane</keyword>
<evidence type="ECO:0000256" key="14">
    <source>
        <dbReference type="ARBA" id="ARBA00023306"/>
    </source>
</evidence>
<dbReference type="EC" id="3.4.16.4" evidence="16"/>
<evidence type="ECO:0000259" key="17">
    <source>
        <dbReference type="Pfam" id="PF00905"/>
    </source>
</evidence>
<feature type="domain" description="Penicillin-binding protein transpeptidase" evidence="17">
    <location>
        <begin position="284"/>
        <end position="579"/>
    </location>
</feature>
<keyword evidence="22" id="KW-1185">Reference proteome</keyword>
<proteinExistence type="inferred from homology"/>
<keyword evidence="9 16" id="KW-0133">Cell shape</keyword>
<keyword evidence="5 16" id="KW-0121">Carboxypeptidase</keyword>
<dbReference type="GO" id="GO:0071555">
    <property type="term" value="P:cell wall organization"/>
    <property type="evidence" value="ECO:0007669"/>
    <property type="project" value="UniProtKB-KW"/>
</dbReference>
<dbReference type="Pfam" id="PF00905">
    <property type="entry name" value="Transpeptidase"/>
    <property type="match status" value="1"/>
</dbReference>
<gene>
    <name evidence="16" type="primary">ftsI</name>
    <name evidence="19" type="ORF">AOG27_09260</name>
    <name evidence="20" type="ORF">PQI24_06715</name>
</gene>
<comment type="subcellular location">
    <subcellularLocation>
        <location evidence="1">Membrane</location>
    </subcellularLocation>
</comment>
<evidence type="ECO:0000256" key="8">
    <source>
        <dbReference type="ARBA" id="ARBA00022801"/>
    </source>
</evidence>
<evidence type="ECO:0000256" key="10">
    <source>
        <dbReference type="ARBA" id="ARBA00022984"/>
    </source>
</evidence>
<comment type="pathway">
    <text evidence="16">Cell wall biogenesis; peptidoglycan biosynthesis.</text>
</comment>
<dbReference type="GO" id="GO:0043093">
    <property type="term" value="P:FtsZ-dependent cytokinesis"/>
    <property type="evidence" value="ECO:0007669"/>
    <property type="project" value="UniProtKB-UniRule"/>
</dbReference>
<dbReference type="Proteomes" id="UP000050378">
    <property type="component" value="Unassembled WGS sequence"/>
</dbReference>
<evidence type="ECO:0000256" key="11">
    <source>
        <dbReference type="ARBA" id="ARBA00022989"/>
    </source>
</evidence>
<dbReference type="GO" id="GO:0009252">
    <property type="term" value="P:peptidoglycan biosynthetic process"/>
    <property type="evidence" value="ECO:0007669"/>
    <property type="project" value="UniProtKB-UniRule"/>
</dbReference>
<evidence type="ECO:0000256" key="4">
    <source>
        <dbReference type="ARBA" id="ARBA00022618"/>
    </source>
</evidence>
<evidence type="ECO:0000256" key="7">
    <source>
        <dbReference type="ARBA" id="ARBA00022692"/>
    </source>
</evidence>
<dbReference type="AlphaFoldDB" id="A0A0P7EFE2"/>
<keyword evidence="14 16" id="KW-0131">Cell cycle</keyword>
<evidence type="ECO:0000256" key="15">
    <source>
        <dbReference type="ARBA" id="ARBA00023316"/>
    </source>
</evidence>
<reference evidence="19 21" key="1">
    <citation type="submission" date="2015-09" db="EMBL/GenBank/DDBJ databases">
        <title>Draft Genome Sequence of Pseudoalteromonas lipolytica UCD-48B.</title>
        <authorList>
            <person name="Krusor M."/>
            <person name="Coil D.A."/>
            <person name="Lang J.M."/>
            <person name="Eisen J.A."/>
            <person name="Alexiev A."/>
        </authorList>
    </citation>
    <scope>NUCLEOTIDE SEQUENCE [LARGE SCALE GENOMIC DNA]</scope>
    <source>
        <strain evidence="19 21">UCD-48B</strain>
    </source>
</reference>
<evidence type="ECO:0000256" key="13">
    <source>
        <dbReference type="ARBA" id="ARBA00023210"/>
    </source>
</evidence>
<keyword evidence="8 16" id="KW-0378">Hydrolase</keyword>
<dbReference type="GO" id="GO:0005886">
    <property type="term" value="C:plasma membrane"/>
    <property type="evidence" value="ECO:0007669"/>
    <property type="project" value="UniProtKB-UniRule"/>
</dbReference>
<dbReference type="InterPro" id="IPR001460">
    <property type="entry name" value="PCN-bd_Tpept"/>
</dbReference>
<accession>A0A0P7EFE2</accession>
<dbReference type="HAMAP" id="MF_02080">
    <property type="entry name" value="FtsI_transpept"/>
    <property type="match status" value="1"/>
</dbReference>
<dbReference type="GO" id="GO:0008955">
    <property type="term" value="F:peptidoglycan glycosyltransferase activity"/>
    <property type="evidence" value="ECO:0007669"/>
    <property type="project" value="InterPro"/>
</dbReference>
<reference evidence="20 22" key="2">
    <citation type="submission" date="2023-01" db="EMBL/GenBank/DDBJ databases">
        <title>Trichodesmium-associated heterotrophic epibiont bacteria.</title>
        <authorList>
            <person name="Cleveland C.S."/>
            <person name="Webb E.A."/>
        </authorList>
    </citation>
    <scope>NUCLEOTIDE SEQUENCE [LARGE SCALE GENOMIC DNA]</scope>
    <source>
        <strain evidence="20 22">USCH2</strain>
    </source>
</reference>
<evidence type="ECO:0000256" key="2">
    <source>
        <dbReference type="ARBA" id="ARBA00022475"/>
    </source>
</evidence>
<keyword evidence="13 16" id="KW-0717">Septation</keyword>
<protein>
    <recommendedName>
        <fullName evidence="16">Peptidoglycan D,D-transpeptidase FtsI</fullName>
        <ecNumber evidence="16">3.4.16.4</ecNumber>
    </recommendedName>
    <alternativeName>
        <fullName evidence="16">Penicillin-binding protein 3</fullName>
        <shortName evidence="16">PBP-3</shortName>
    </alternativeName>
</protein>